<dbReference type="Gene3D" id="1.10.540.10">
    <property type="entry name" value="Acyl-CoA dehydrogenase/oxidase, N-terminal domain"/>
    <property type="match status" value="1"/>
</dbReference>
<feature type="domain" description="Acyl-CoA oxidase/dehydrogenase middle" evidence="6">
    <location>
        <begin position="120"/>
        <end position="215"/>
    </location>
</feature>
<dbReference type="SUPFAM" id="SSF56645">
    <property type="entry name" value="Acyl-CoA dehydrogenase NM domain-like"/>
    <property type="match status" value="1"/>
</dbReference>
<dbReference type="Pfam" id="PF02770">
    <property type="entry name" value="Acyl-CoA_dh_M"/>
    <property type="match status" value="1"/>
</dbReference>
<evidence type="ECO:0000313" key="8">
    <source>
        <dbReference type="EMBL" id="MDR6538720.1"/>
    </source>
</evidence>
<feature type="domain" description="Acyl-CoA dehydrogenase/oxidase N-terminal" evidence="7">
    <location>
        <begin position="4"/>
        <end position="116"/>
    </location>
</feature>
<keyword evidence="4" id="KW-0274">FAD</keyword>
<dbReference type="PANTHER" id="PTHR43884:SF12">
    <property type="entry name" value="ISOVALERYL-COA DEHYDROGENASE, MITOCHONDRIAL-RELATED"/>
    <property type="match status" value="1"/>
</dbReference>
<sequence length="376" mass="40280">MLLTSDQEAIRDAVRAFAQAELWPNAPRWDREHLFPREAHAGLAALGAYGICVPEEDGGAGLDYLTLALVLEEIAAGDGGTSTAISVTNCPVNAILMRYGNAQQKKQWLQPLAQGQMLGAFCLTEPQAGSDASSLRTTARKDADGWVIDGVKQFITSGKNGQVAIVIAVTDKGAGKRGMSAFIVPTDAPGYTVARLEDKLGQHSSDTAQINFDACRIPPENLIGQEGEGYKIALGALEGGRIGIAAQSVGMARSAFEVALAYAKERQAFGNPIFEQQAVGFRLADCATQLEAARQLIWHAASLRDAGRPCLKEAAMAKLFASEMAERVCSAAIQTLGGYGYVNDFPLERIYRDVRVCQIYEGTSDIQKLLIQRALA</sequence>
<keyword evidence="9" id="KW-1185">Reference proteome</keyword>
<evidence type="ECO:0000256" key="4">
    <source>
        <dbReference type="ARBA" id="ARBA00022827"/>
    </source>
</evidence>
<comment type="caution">
    <text evidence="8">The sequence shown here is derived from an EMBL/GenBank/DDBJ whole genome shotgun (WGS) entry which is preliminary data.</text>
</comment>
<gene>
    <name evidence="8" type="ORF">J2739_004513</name>
</gene>
<dbReference type="RefSeq" id="WP_309905787.1">
    <property type="nucleotide sequence ID" value="NZ_JAVDRF010000012.1"/>
</dbReference>
<dbReference type="Gene3D" id="2.40.110.10">
    <property type="entry name" value="Butyryl-CoA Dehydrogenase, subunit A, domain 2"/>
    <property type="match status" value="1"/>
</dbReference>
<dbReference type="Gene3D" id="1.20.140.10">
    <property type="entry name" value="Butyryl-CoA Dehydrogenase, subunit A, domain 3"/>
    <property type="match status" value="1"/>
</dbReference>
<evidence type="ECO:0000259" key="7">
    <source>
        <dbReference type="Pfam" id="PF02771"/>
    </source>
</evidence>
<dbReference type="InterPro" id="IPR013786">
    <property type="entry name" value="AcylCoA_DH/ox_N"/>
</dbReference>
<comment type="cofactor">
    <cofactor evidence="1">
        <name>FAD</name>
        <dbReference type="ChEBI" id="CHEBI:57692"/>
    </cofactor>
</comment>
<dbReference type="InterPro" id="IPR009075">
    <property type="entry name" value="AcylCo_DH/oxidase_C"/>
</dbReference>
<reference evidence="8 9" key="1">
    <citation type="submission" date="2023-07" db="EMBL/GenBank/DDBJ databases">
        <title>Sorghum-associated microbial communities from plants grown in Nebraska, USA.</title>
        <authorList>
            <person name="Schachtman D."/>
        </authorList>
    </citation>
    <scope>NUCLEOTIDE SEQUENCE [LARGE SCALE GENOMIC DNA]</scope>
    <source>
        <strain evidence="8 9">DS1781</strain>
    </source>
</reference>
<feature type="domain" description="Acyl-CoA dehydrogenase/oxidase C-terminal" evidence="5">
    <location>
        <begin position="227"/>
        <end position="375"/>
    </location>
</feature>
<evidence type="ECO:0000256" key="1">
    <source>
        <dbReference type="ARBA" id="ARBA00001974"/>
    </source>
</evidence>
<dbReference type="Pfam" id="PF00441">
    <property type="entry name" value="Acyl-CoA_dh_1"/>
    <property type="match status" value="1"/>
</dbReference>
<dbReference type="Pfam" id="PF02771">
    <property type="entry name" value="Acyl-CoA_dh_N"/>
    <property type="match status" value="1"/>
</dbReference>
<proteinExistence type="inferred from homology"/>
<accession>A0ABU1NJT2</accession>
<dbReference type="InterPro" id="IPR046373">
    <property type="entry name" value="Acyl-CoA_Oxase/DH_mid-dom_sf"/>
</dbReference>
<evidence type="ECO:0000259" key="5">
    <source>
        <dbReference type="Pfam" id="PF00441"/>
    </source>
</evidence>
<dbReference type="PROSITE" id="PS00073">
    <property type="entry name" value="ACYL_COA_DH_2"/>
    <property type="match status" value="1"/>
</dbReference>
<dbReference type="PROSITE" id="PS00072">
    <property type="entry name" value="ACYL_COA_DH_1"/>
    <property type="match status" value="1"/>
</dbReference>
<protein>
    <submittedName>
        <fullName evidence="8">Alkylation response protein AidB-like acyl-CoA dehydrogenase</fullName>
    </submittedName>
</protein>
<dbReference type="PIRSF" id="PIRSF016578">
    <property type="entry name" value="HsaA"/>
    <property type="match status" value="1"/>
</dbReference>
<organism evidence="8 9">
    <name type="scientific">Variovorax soli</name>
    <dbReference type="NCBI Taxonomy" id="376815"/>
    <lineage>
        <taxon>Bacteria</taxon>
        <taxon>Pseudomonadati</taxon>
        <taxon>Pseudomonadota</taxon>
        <taxon>Betaproteobacteria</taxon>
        <taxon>Burkholderiales</taxon>
        <taxon>Comamonadaceae</taxon>
        <taxon>Variovorax</taxon>
    </lineage>
</organism>
<evidence type="ECO:0000313" key="9">
    <source>
        <dbReference type="Proteomes" id="UP001184230"/>
    </source>
</evidence>
<dbReference type="InterPro" id="IPR006089">
    <property type="entry name" value="Acyl-CoA_DH_CS"/>
</dbReference>
<evidence type="ECO:0000256" key="3">
    <source>
        <dbReference type="ARBA" id="ARBA00022630"/>
    </source>
</evidence>
<dbReference type="InterPro" id="IPR009100">
    <property type="entry name" value="AcylCoA_DH/oxidase_NM_dom_sf"/>
</dbReference>
<dbReference type="InterPro" id="IPR036250">
    <property type="entry name" value="AcylCo_DH-like_C"/>
</dbReference>
<dbReference type="SUPFAM" id="SSF47203">
    <property type="entry name" value="Acyl-CoA dehydrogenase C-terminal domain-like"/>
    <property type="match status" value="1"/>
</dbReference>
<dbReference type="Proteomes" id="UP001184230">
    <property type="component" value="Unassembled WGS sequence"/>
</dbReference>
<dbReference type="InterPro" id="IPR006091">
    <property type="entry name" value="Acyl-CoA_Oxase/DH_mid-dom"/>
</dbReference>
<dbReference type="PANTHER" id="PTHR43884">
    <property type="entry name" value="ACYL-COA DEHYDROGENASE"/>
    <property type="match status" value="1"/>
</dbReference>
<keyword evidence="3" id="KW-0285">Flavoprotein</keyword>
<evidence type="ECO:0000256" key="2">
    <source>
        <dbReference type="ARBA" id="ARBA00009347"/>
    </source>
</evidence>
<dbReference type="EMBL" id="JAVDRF010000012">
    <property type="protein sequence ID" value="MDR6538720.1"/>
    <property type="molecule type" value="Genomic_DNA"/>
</dbReference>
<evidence type="ECO:0000259" key="6">
    <source>
        <dbReference type="Pfam" id="PF02770"/>
    </source>
</evidence>
<dbReference type="InterPro" id="IPR037069">
    <property type="entry name" value="AcylCoA_DH/ox_N_sf"/>
</dbReference>
<name>A0ABU1NJT2_9BURK</name>
<comment type="similarity">
    <text evidence="2">Belongs to the acyl-CoA dehydrogenase family.</text>
</comment>